<sequence length="100" mass="11438">MGMHLALRAAPQWDEELNSTEPVTGLYLYELRHPPVLRAHSTVTIPFQDMTVTAFEQQAVIHTWLRHPGRQEGVARRECRLKAARLLVPGRVLRNSAIFL</sequence>
<proteinExistence type="predicted"/>
<protein>
    <submittedName>
        <fullName evidence="1">Uncharacterized protein</fullName>
    </submittedName>
</protein>
<organism evidence="1 2">
    <name type="scientific">Deinococcus arcticus</name>
    <dbReference type="NCBI Taxonomy" id="2136176"/>
    <lineage>
        <taxon>Bacteria</taxon>
        <taxon>Thermotogati</taxon>
        <taxon>Deinococcota</taxon>
        <taxon>Deinococci</taxon>
        <taxon>Deinococcales</taxon>
        <taxon>Deinococcaceae</taxon>
        <taxon>Deinococcus</taxon>
    </lineage>
</organism>
<evidence type="ECO:0000313" key="2">
    <source>
        <dbReference type="Proteomes" id="UP000240317"/>
    </source>
</evidence>
<accession>A0A2T3W4X9</accession>
<name>A0A2T3W4X9_9DEIO</name>
<keyword evidence="2" id="KW-1185">Reference proteome</keyword>
<evidence type="ECO:0000313" key="1">
    <source>
        <dbReference type="EMBL" id="PTA66948.1"/>
    </source>
</evidence>
<comment type="caution">
    <text evidence="1">The sequence shown here is derived from an EMBL/GenBank/DDBJ whole genome shotgun (WGS) entry which is preliminary data.</text>
</comment>
<dbReference type="EMBL" id="PYSV01000017">
    <property type="protein sequence ID" value="PTA66948.1"/>
    <property type="molecule type" value="Genomic_DNA"/>
</dbReference>
<dbReference type="Proteomes" id="UP000240317">
    <property type="component" value="Unassembled WGS sequence"/>
</dbReference>
<reference evidence="1 2" key="1">
    <citation type="submission" date="2018-03" db="EMBL/GenBank/DDBJ databases">
        <title>Draft genome of Deinococcus sp. OD32.</title>
        <authorList>
            <person name="Wang X.-P."/>
            <person name="Du Z.-J."/>
        </authorList>
    </citation>
    <scope>NUCLEOTIDE SEQUENCE [LARGE SCALE GENOMIC DNA]</scope>
    <source>
        <strain evidence="1 2">OD32</strain>
    </source>
</reference>
<gene>
    <name evidence="1" type="ORF">C8263_15385</name>
</gene>
<dbReference type="AlphaFoldDB" id="A0A2T3W4X9"/>